<dbReference type="RefSeq" id="WP_129079150.1">
    <property type="nucleotide sequence ID" value="NZ_QOUX01000046.1"/>
</dbReference>
<dbReference type="OrthoDB" id="2963599at2"/>
<evidence type="ECO:0000313" key="1">
    <source>
        <dbReference type="EMBL" id="RXI97785.1"/>
    </source>
</evidence>
<name>A0A4Q0VPF6_9BACI</name>
<comment type="caution">
    <text evidence="1">The sequence shown here is derived from an EMBL/GenBank/DDBJ whole genome shotgun (WGS) entry which is preliminary data.</text>
</comment>
<accession>A0A4Q0VPF6</accession>
<keyword evidence="2" id="KW-1185">Reference proteome</keyword>
<evidence type="ECO:0000313" key="2">
    <source>
        <dbReference type="Proteomes" id="UP000290649"/>
    </source>
</evidence>
<reference evidence="1 2" key="1">
    <citation type="journal article" date="2019" name="Int. J. Syst. Evol. Microbiol.">
        <title>Anaerobacillus alkaliphilus sp. nov., a novel alkaliphilic and moderately halophilic bacterium.</title>
        <authorList>
            <person name="Borsodi A.K."/>
            <person name="Aszalos J.M."/>
            <person name="Bihari P."/>
            <person name="Nagy I."/>
            <person name="Schumann P."/>
            <person name="Sproer C."/>
            <person name="Kovacs A.L."/>
            <person name="Boka K."/>
            <person name="Dobosy P."/>
            <person name="Ovari M."/>
            <person name="Szili-Kovacs T."/>
            <person name="Toth E."/>
        </authorList>
    </citation>
    <scope>NUCLEOTIDE SEQUENCE [LARGE SCALE GENOMIC DNA]</scope>
    <source>
        <strain evidence="1 2">B16-10</strain>
    </source>
</reference>
<protein>
    <submittedName>
        <fullName evidence="1">Uncharacterized protein</fullName>
    </submittedName>
</protein>
<proteinExistence type="predicted"/>
<gene>
    <name evidence="1" type="ORF">DS745_15570</name>
</gene>
<dbReference type="AlphaFoldDB" id="A0A4Q0VPF6"/>
<dbReference type="Proteomes" id="UP000290649">
    <property type="component" value="Unassembled WGS sequence"/>
</dbReference>
<organism evidence="1 2">
    <name type="scientific">Anaerobacillus alkaliphilus</name>
    <dbReference type="NCBI Taxonomy" id="1548597"/>
    <lineage>
        <taxon>Bacteria</taxon>
        <taxon>Bacillati</taxon>
        <taxon>Bacillota</taxon>
        <taxon>Bacilli</taxon>
        <taxon>Bacillales</taxon>
        <taxon>Bacillaceae</taxon>
        <taxon>Anaerobacillus</taxon>
    </lineage>
</organism>
<sequence>MIYQKIHSNFRPTYAKSLHNRLYDSDFLQEYGNIIRLIIDSTEYWNKLRQRVDYLVYSFVLKHSSKEEVSPTESDPLNVDSLFELVEQDMKRLDLDYEAILIDELFRSFTRCIKGNFVYSDTHYDYFTAPYFSSEIYGDYPDQGTSYLDNLTEELFDEPLEVLIESIKKRVDIWG</sequence>
<dbReference type="EMBL" id="QOUX01000046">
    <property type="protein sequence ID" value="RXI97785.1"/>
    <property type="molecule type" value="Genomic_DNA"/>
</dbReference>